<proteinExistence type="predicted"/>
<dbReference type="Gene3D" id="1.10.357.10">
    <property type="entry name" value="Tetracycline Repressor, domain 2"/>
    <property type="match status" value="1"/>
</dbReference>
<sequence length="227" mass="24885">MADTRTGRNGRSPATRESILAVAERLFAEHGISALSNRRIGEAAGQGNNFAVGHHFGTRADPVRAVVRRHAEPMERRRSRMIAETRARRGGHGQVRDWVACLVRPLTEHLEALGGPTWFARFGAQVTTDPVPRRVVLDEALATRPVQQVLDGLDRCLPALPPSVRLERGDMARNLVSHVCAERERALAEGSPAHERNRHERTWEDTAAGLIDAITGLWAAPVTTTGA</sequence>
<keyword evidence="4" id="KW-1185">Reference proteome</keyword>
<gene>
    <name evidence="3" type="ORF">GCM10010405_08960</name>
</gene>
<dbReference type="SUPFAM" id="SSF46689">
    <property type="entry name" value="Homeodomain-like"/>
    <property type="match status" value="1"/>
</dbReference>
<evidence type="ECO:0000313" key="4">
    <source>
        <dbReference type="Proteomes" id="UP001501638"/>
    </source>
</evidence>
<comment type="caution">
    <text evidence="3">The sequence shown here is derived from an EMBL/GenBank/DDBJ whole genome shotgun (WGS) entry which is preliminary data.</text>
</comment>
<dbReference type="Proteomes" id="UP001501638">
    <property type="component" value="Unassembled WGS sequence"/>
</dbReference>
<dbReference type="RefSeq" id="WP_344320745.1">
    <property type="nucleotide sequence ID" value="NZ_BAAASZ010000007.1"/>
</dbReference>
<evidence type="ECO:0000313" key="3">
    <source>
        <dbReference type="EMBL" id="GAA2428543.1"/>
    </source>
</evidence>
<feature type="domain" description="HTH tetR-type" evidence="2">
    <location>
        <begin position="19"/>
        <end position="59"/>
    </location>
</feature>
<evidence type="ECO:0000259" key="2">
    <source>
        <dbReference type="Pfam" id="PF00440"/>
    </source>
</evidence>
<organism evidence="3 4">
    <name type="scientific">Streptomyces macrosporus</name>
    <dbReference type="NCBI Taxonomy" id="44032"/>
    <lineage>
        <taxon>Bacteria</taxon>
        <taxon>Bacillati</taxon>
        <taxon>Actinomycetota</taxon>
        <taxon>Actinomycetes</taxon>
        <taxon>Kitasatosporales</taxon>
        <taxon>Streptomycetaceae</taxon>
        <taxon>Streptomyces</taxon>
    </lineage>
</organism>
<protein>
    <submittedName>
        <fullName evidence="3">TetR/AcrR family transcriptional regulator</fullName>
    </submittedName>
</protein>
<keyword evidence="1" id="KW-0238">DNA-binding</keyword>
<dbReference type="InterPro" id="IPR001647">
    <property type="entry name" value="HTH_TetR"/>
</dbReference>
<accession>A0ABN3JF54</accession>
<evidence type="ECO:0000256" key="1">
    <source>
        <dbReference type="ARBA" id="ARBA00023125"/>
    </source>
</evidence>
<name>A0ABN3JF54_9ACTN</name>
<dbReference type="InterPro" id="IPR009057">
    <property type="entry name" value="Homeodomain-like_sf"/>
</dbReference>
<reference evidence="3 4" key="1">
    <citation type="journal article" date="2019" name="Int. J. Syst. Evol. Microbiol.">
        <title>The Global Catalogue of Microorganisms (GCM) 10K type strain sequencing project: providing services to taxonomists for standard genome sequencing and annotation.</title>
        <authorList>
            <consortium name="The Broad Institute Genomics Platform"/>
            <consortium name="The Broad Institute Genome Sequencing Center for Infectious Disease"/>
            <person name="Wu L."/>
            <person name="Ma J."/>
        </authorList>
    </citation>
    <scope>NUCLEOTIDE SEQUENCE [LARGE SCALE GENOMIC DNA]</scope>
    <source>
        <strain evidence="3 4">JCM 6305</strain>
    </source>
</reference>
<dbReference type="EMBL" id="BAAASZ010000007">
    <property type="protein sequence ID" value="GAA2428543.1"/>
    <property type="molecule type" value="Genomic_DNA"/>
</dbReference>
<dbReference type="Pfam" id="PF00440">
    <property type="entry name" value="TetR_N"/>
    <property type="match status" value="1"/>
</dbReference>